<keyword evidence="3" id="KW-1185">Reference proteome</keyword>
<dbReference type="Proteomes" id="UP000694864">
    <property type="component" value="Chromosome 2"/>
</dbReference>
<dbReference type="InterPro" id="IPR056592">
    <property type="entry name" value="Beta-prop_At3g26010-like"/>
</dbReference>
<dbReference type="InterPro" id="IPR055290">
    <property type="entry name" value="At3g26010-like"/>
</dbReference>
<dbReference type="PANTHER" id="PTHR35546">
    <property type="entry name" value="F-BOX PROTEIN INTERACTION DOMAIN PROTEIN-RELATED"/>
    <property type="match status" value="1"/>
</dbReference>
<evidence type="ECO:0000313" key="4">
    <source>
        <dbReference type="RefSeq" id="XP_010468582.1"/>
    </source>
</evidence>
<feature type="domain" description="F-box protein At3g26010-like beta-propeller" evidence="2">
    <location>
        <begin position="52"/>
        <end position="209"/>
    </location>
</feature>
<accession>A0ABM0WBF3</accession>
<organism evidence="3 4">
    <name type="scientific">Camelina sativa</name>
    <name type="common">False flax</name>
    <name type="synonym">Myagrum sativum</name>
    <dbReference type="NCBI Taxonomy" id="90675"/>
    <lineage>
        <taxon>Eukaryota</taxon>
        <taxon>Viridiplantae</taxon>
        <taxon>Streptophyta</taxon>
        <taxon>Embryophyta</taxon>
        <taxon>Tracheophyta</taxon>
        <taxon>Spermatophyta</taxon>
        <taxon>Magnoliopsida</taxon>
        <taxon>eudicotyledons</taxon>
        <taxon>Gunneridae</taxon>
        <taxon>Pentapetalae</taxon>
        <taxon>rosids</taxon>
        <taxon>malvids</taxon>
        <taxon>Brassicales</taxon>
        <taxon>Brassicaceae</taxon>
        <taxon>Camelineae</taxon>
        <taxon>Camelina</taxon>
    </lineage>
</organism>
<dbReference type="PANTHER" id="PTHR35546:SF70">
    <property type="entry name" value="F-BOX PROTEIN INTERACTION DOMAIN PROTEIN"/>
    <property type="match status" value="1"/>
</dbReference>
<dbReference type="InterPro" id="IPR036047">
    <property type="entry name" value="F-box-like_dom_sf"/>
</dbReference>
<keyword evidence="1" id="KW-0732">Signal</keyword>
<dbReference type="SUPFAM" id="SSF81383">
    <property type="entry name" value="F-box domain"/>
    <property type="match status" value="1"/>
</dbReference>
<dbReference type="GeneID" id="104748672"/>
<protein>
    <submittedName>
        <fullName evidence="4">F-box protein At3g23950</fullName>
    </submittedName>
</protein>
<evidence type="ECO:0000256" key="1">
    <source>
        <dbReference type="SAM" id="SignalP"/>
    </source>
</evidence>
<gene>
    <name evidence="4" type="primary">LOC104748672</name>
</gene>
<feature type="chain" id="PRO_5046923576" evidence="1">
    <location>
        <begin position="23"/>
        <end position="217"/>
    </location>
</feature>
<dbReference type="Pfam" id="PF24750">
    <property type="entry name" value="b-prop_At3g26010-like"/>
    <property type="match status" value="1"/>
</dbReference>
<evidence type="ECO:0000313" key="3">
    <source>
        <dbReference type="Proteomes" id="UP000694864"/>
    </source>
</evidence>
<reference evidence="3" key="1">
    <citation type="journal article" date="2014" name="Nat. Commun.">
        <title>The emerging biofuel crop Camelina sativa retains a highly undifferentiated hexaploid genome structure.</title>
        <authorList>
            <person name="Kagale S."/>
            <person name="Koh C."/>
            <person name="Nixon J."/>
            <person name="Bollina V."/>
            <person name="Clarke W.E."/>
            <person name="Tuteja R."/>
            <person name="Spillane C."/>
            <person name="Robinson S.J."/>
            <person name="Links M.G."/>
            <person name="Clarke C."/>
            <person name="Higgins E.E."/>
            <person name="Huebert T."/>
            <person name="Sharpe A.G."/>
            <person name="Parkin I.A."/>
        </authorList>
    </citation>
    <scope>NUCLEOTIDE SEQUENCE [LARGE SCALE GENOMIC DNA]</scope>
    <source>
        <strain evidence="3">cv. DH55</strain>
    </source>
</reference>
<reference evidence="4" key="2">
    <citation type="submission" date="2025-08" db="UniProtKB">
        <authorList>
            <consortium name="RefSeq"/>
        </authorList>
    </citation>
    <scope>IDENTIFICATION</scope>
    <source>
        <tissue evidence="4">Leaf</tissue>
    </source>
</reference>
<dbReference type="RefSeq" id="XP_010468582.1">
    <property type="nucleotide sequence ID" value="XM_010470280.1"/>
</dbReference>
<name>A0ABM0WBF3_CAMSA</name>
<sequence>MNIPKVAFVFLVRLLLKSIARFRSVCKEWKDLIDSDFFRDHFISRNSSSSISWSIIQMKPHKLTLDIVGHHGCKTWGFARSLGSFMSFFVERAINKIQVLACTDGLVLVYFEAADDTPMYYVGNPLFQEWFRVPLPPFLSLKDLKRLRLHERFRVVFVMSHGCTKVGFAIYSSDTGKWENRNVTCPRHDCWFGQRKAIALNGILHWFQSLISSFYGL</sequence>
<proteinExistence type="predicted"/>
<feature type="signal peptide" evidence="1">
    <location>
        <begin position="1"/>
        <end position="22"/>
    </location>
</feature>
<evidence type="ECO:0000259" key="2">
    <source>
        <dbReference type="Pfam" id="PF24750"/>
    </source>
</evidence>